<organism evidence="1">
    <name type="scientific">bioreactor metagenome</name>
    <dbReference type="NCBI Taxonomy" id="1076179"/>
    <lineage>
        <taxon>unclassified sequences</taxon>
        <taxon>metagenomes</taxon>
        <taxon>ecological metagenomes</taxon>
    </lineage>
</organism>
<dbReference type="EMBL" id="VSSQ01036553">
    <property type="protein sequence ID" value="MPM89055.1"/>
    <property type="molecule type" value="Genomic_DNA"/>
</dbReference>
<comment type="caution">
    <text evidence="1">The sequence shown here is derived from an EMBL/GenBank/DDBJ whole genome shotgun (WGS) entry which is preliminary data.</text>
</comment>
<gene>
    <name evidence="1" type="ORF">SDC9_136163</name>
</gene>
<proteinExistence type="predicted"/>
<reference evidence="1" key="1">
    <citation type="submission" date="2019-08" db="EMBL/GenBank/DDBJ databases">
        <authorList>
            <person name="Kucharzyk K."/>
            <person name="Murdoch R.W."/>
            <person name="Higgins S."/>
            <person name="Loffler F."/>
        </authorList>
    </citation>
    <scope>NUCLEOTIDE SEQUENCE</scope>
</reference>
<accession>A0A645DIJ6</accession>
<sequence>MPAAIQENIFVADINNQISPFAPGEEVLRFSVLFHAFNIVIHRYHLSVPVGTVQRQGTGDPALEDLTFGIYANILPDRYVP</sequence>
<dbReference type="AlphaFoldDB" id="A0A645DIJ6"/>
<name>A0A645DIJ6_9ZZZZ</name>
<evidence type="ECO:0000313" key="1">
    <source>
        <dbReference type="EMBL" id="MPM89055.1"/>
    </source>
</evidence>
<protein>
    <submittedName>
        <fullName evidence="1">Uncharacterized protein</fullName>
    </submittedName>
</protein>